<dbReference type="Gene3D" id="3.90.245.10">
    <property type="entry name" value="Ribonucleoside hydrolase-like"/>
    <property type="match status" value="1"/>
</dbReference>
<dbReference type="GO" id="GO:0006152">
    <property type="term" value="P:purine nucleoside catabolic process"/>
    <property type="evidence" value="ECO:0007669"/>
    <property type="project" value="TreeGrafter"/>
</dbReference>
<dbReference type="InterPro" id="IPR023186">
    <property type="entry name" value="IUNH"/>
</dbReference>
<organism evidence="4 5">
    <name type="scientific">Agreia bicolorata</name>
    <dbReference type="NCBI Taxonomy" id="110935"/>
    <lineage>
        <taxon>Bacteria</taxon>
        <taxon>Bacillati</taxon>
        <taxon>Actinomycetota</taxon>
        <taxon>Actinomycetes</taxon>
        <taxon>Micrococcales</taxon>
        <taxon>Microbacteriaceae</taxon>
        <taxon>Agreia</taxon>
    </lineage>
</organism>
<dbReference type="Proteomes" id="UP000189735">
    <property type="component" value="Unassembled WGS sequence"/>
</dbReference>
<proteinExistence type="predicted"/>
<evidence type="ECO:0000256" key="1">
    <source>
        <dbReference type="ARBA" id="ARBA00022801"/>
    </source>
</evidence>
<keyword evidence="1" id="KW-0378">Hydrolase</keyword>
<evidence type="ECO:0000256" key="2">
    <source>
        <dbReference type="ARBA" id="ARBA00023295"/>
    </source>
</evidence>
<reference evidence="5" key="1">
    <citation type="submission" date="2017-02" db="EMBL/GenBank/DDBJ databases">
        <authorList>
            <person name="Varghese N."/>
            <person name="Submissions S."/>
        </authorList>
    </citation>
    <scope>NUCLEOTIDE SEQUENCE [LARGE SCALE GENOMIC DNA]</scope>
    <source>
        <strain evidence="5">VKM Ac-2052</strain>
    </source>
</reference>
<dbReference type="EMBL" id="FUYG01000009">
    <property type="protein sequence ID" value="SKB00753.1"/>
    <property type="molecule type" value="Genomic_DNA"/>
</dbReference>
<dbReference type="GO" id="GO:0008477">
    <property type="term" value="F:purine nucleosidase activity"/>
    <property type="evidence" value="ECO:0007669"/>
    <property type="project" value="TreeGrafter"/>
</dbReference>
<dbReference type="InterPro" id="IPR001910">
    <property type="entry name" value="Inosine/uridine_hydrolase_dom"/>
</dbReference>
<evidence type="ECO:0000259" key="3">
    <source>
        <dbReference type="Pfam" id="PF01156"/>
    </source>
</evidence>
<dbReference type="InterPro" id="IPR036452">
    <property type="entry name" value="Ribo_hydro-like"/>
</dbReference>
<dbReference type="SUPFAM" id="SSF53590">
    <property type="entry name" value="Nucleoside hydrolase"/>
    <property type="match status" value="1"/>
</dbReference>
<gene>
    <name evidence="4" type="ORF">SAMN06295879_3064</name>
</gene>
<dbReference type="GO" id="GO:0005829">
    <property type="term" value="C:cytosol"/>
    <property type="evidence" value="ECO:0007669"/>
    <property type="project" value="TreeGrafter"/>
</dbReference>
<accession>A0A1T4YGB1</accession>
<dbReference type="AlphaFoldDB" id="A0A1T4YGB1"/>
<evidence type="ECO:0000313" key="4">
    <source>
        <dbReference type="EMBL" id="SKB00753.1"/>
    </source>
</evidence>
<evidence type="ECO:0000313" key="5">
    <source>
        <dbReference type="Proteomes" id="UP000189735"/>
    </source>
</evidence>
<dbReference type="PANTHER" id="PTHR12304">
    <property type="entry name" value="INOSINE-URIDINE PREFERRING NUCLEOSIDE HYDROLASE"/>
    <property type="match status" value="1"/>
</dbReference>
<protein>
    <submittedName>
        <fullName evidence="4">Purine nucleosidase</fullName>
    </submittedName>
</protein>
<dbReference type="RefSeq" id="WP_078715131.1">
    <property type="nucleotide sequence ID" value="NZ_FUYG01000009.1"/>
</dbReference>
<sequence>MPVRPYLLDCDTGVDDALALFHLLSDDEVNLVGVSTVSGNTSAAQAADNTLRLLAAVGRTDVPVAIGAHHFRMAEYDGGVPHIHGDNGIGGVELPASPVDPLTESGPEFIVRMAKEYPGELRLIAIGPLTNLALALELEPRLPELVGDLTIMGGAAFVPGNASPVAEANIINDPHAAQIVFDAPWTITMVGLDATMQQLIEADDRERLRSASGTIAPMLAEMLGVYFDFYVSVFGRPCSSLHDPLAVAISTGEVVPTLAPLVRVTVDATDGPGRGQTICDMRGVYNGYPPQSGAHVRVVLEVDRPYAPLLMDHLLSFA</sequence>
<name>A0A1T4YGB1_9MICO</name>
<dbReference type="Pfam" id="PF01156">
    <property type="entry name" value="IU_nuc_hydro"/>
    <property type="match status" value="1"/>
</dbReference>
<dbReference type="CDD" id="cd02650">
    <property type="entry name" value="nuc_hydro_CaPnhB"/>
    <property type="match status" value="1"/>
</dbReference>
<keyword evidence="2" id="KW-0326">Glycosidase</keyword>
<feature type="domain" description="Inosine/uridine-preferring nucleoside hydrolase" evidence="3">
    <location>
        <begin position="7"/>
        <end position="305"/>
    </location>
</feature>
<dbReference type="PANTHER" id="PTHR12304:SF4">
    <property type="entry name" value="URIDINE NUCLEOSIDASE"/>
    <property type="match status" value="1"/>
</dbReference>